<dbReference type="EMBL" id="JACXVP010000001">
    <property type="protein sequence ID" value="KAG5630515.1"/>
    <property type="molecule type" value="Genomic_DNA"/>
</dbReference>
<comment type="caution">
    <text evidence="2">The sequence shown here is derived from an EMBL/GenBank/DDBJ whole genome shotgun (WGS) entry which is preliminary data.</text>
</comment>
<dbReference type="OrthoDB" id="1736633at2759"/>
<evidence type="ECO:0000313" key="3">
    <source>
        <dbReference type="Proteomes" id="UP000824120"/>
    </source>
</evidence>
<accession>A0A9J6B1S0</accession>
<sequence>MKPSKSQCPSPLMDDQQITGSSNRYEKLQTRDETCNVFFGTYISFWEENWIGHGPLKQIYPDIYNLCQQHDATVAELWSEQGRSIPSFKVTTGDKSGMAKE</sequence>
<dbReference type="Proteomes" id="UP000824120">
    <property type="component" value="Chromosome 1"/>
</dbReference>
<gene>
    <name evidence="2" type="ORF">H5410_002232</name>
</gene>
<evidence type="ECO:0000313" key="2">
    <source>
        <dbReference type="EMBL" id="KAG5630515.1"/>
    </source>
</evidence>
<evidence type="ECO:0000256" key="1">
    <source>
        <dbReference type="SAM" id="MobiDB-lite"/>
    </source>
</evidence>
<reference evidence="2 3" key="1">
    <citation type="submission" date="2020-09" db="EMBL/GenBank/DDBJ databases">
        <title>De no assembly of potato wild relative species, Solanum commersonii.</title>
        <authorList>
            <person name="Cho K."/>
        </authorList>
    </citation>
    <scope>NUCLEOTIDE SEQUENCE [LARGE SCALE GENOMIC DNA]</scope>
    <source>
        <strain evidence="2">LZ3.2</strain>
        <tissue evidence="2">Leaf</tissue>
    </source>
</reference>
<proteinExistence type="predicted"/>
<keyword evidence="3" id="KW-1185">Reference proteome</keyword>
<protein>
    <submittedName>
        <fullName evidence="2">Uncharacterized protein</fullName>
    </submittedName>
</protein>
<dbReference type="AlphaFoldDB" id="A0A9J6B1S0"/>
<feature type="region of interest" description="Disordered" evidence="1">
    <location>
        <begin position="1"/>
        <end position="22"/>
    </location>
</feature>
<name>A0A9J6B1S0_SOLCO</name>
<organism evidence="2 3">
    <name type="scientific">Solanum commersonii</name>
    <name type="common">Commerson's wild potato</name>
    <name type="synonym">Commerson's nightshade</name>
    <dbReference type="NCBI Taxonomy" id="4109"/>
    <lineage>
        <taxon>Eukaryota</taxon>
        <taxon>Viridiplantae</taxon>
        <taxon>Streptophyta</taxon>
        <taxon>Embryophyta</taxon>
        <taxon>Tracheophyta</taxon>
        <taxon>Spermatophyta</taxon>
        <taxon>Magnoliopsida</taxon>
        <taxon>eudicotyledons</taxon>
        <taxon>Gunneridae</taxon>
        <taxon>Pentapetalae</taxon>
        <taxon>asterids</taxon>
        <taxon>lamiids</taxon>
        <taxon>Solanales</taxon>
        <taxon>Solanaceae</taxon>
        <taxon>Solanoideae</taxon>
        <taxon>Solaneae</taxon>
        <taxon>Solanum</taxon>
    </lineage>
</organism>